<protein>
    <submittedName>
        <fullName evidence="1">Uncharacterized protein</fullName>
    </submittedName>
</protein>
<reference evidence="1 2" key="1">
    <citation type="journal article" date="2014" name="Genome Announc.">
        <title>Draft Genome Sequence of the Antitrypanosomally Active Sponge-Associated Bacterium Actinokineospora sp. Strain EG49.</title>
        <authorList>
            <person name="Harjes J."/>
            <person name="Ryu T."/>
            <person name="Abdelmohsen U.R."/>
            <person name="Moitinho-Silva L."/>
            <person name="Horn H."/>
            <person name="Ravasi T."/>
            <person name="Hentschel U."/>
        </authorList>
    </citation>
    <scope>NUCLEOTIDE SEQUENCE [LARGE SCALE GENOMIC DNA]</scope>
    <source>
        <strain evidence="1 2">EG49</strain>
    </source>
</reference>
<dbReference type="STRING" id="909613.UO65_2200"/>
<evidence type="ECO:0000313" key="2">
    <source>
        <dbReference type="Proteomes" id="UP000019277"/>
    </source>
</evidence>
<proteinExistence type="predicted"/>
<dbReference type="EMBL" id="AYXG01000077">
    <property type="protein sequence ID" value="EWC62513.1"/>
    <property type="molecule type" value="Genomic_DNA"/>
</dbReference>
<dbReference type="RefSeq" id="WP_035281286.1">
    <property type="nucleotide sequence ID" value="NZ_AYXG01000077.1"/>
</dbReference>
<organism evidence="1 2">
    <name type="scientific">Actinokineospora spheciospongiae</name>
    <dbReference type="NCBI Taxonomy" id="909613"/>
    <lineage>
        <taxon>Bacteria</taxon>
        <taxon>Bacillati</taxon>
        <taxon>Actinomycetota</taxon>
        <taxon>Actinomycetes</taxon>
        <taxon>Pseudonocardiales</taxon>
        <taxon>Pseudonocardiaceae</taxon>
        <taxon>Actinokineospora</taxon>
    </lineage>
</organism>
<accession>A0A8E2X267</accession>
<gene>
    <name evidence="1" type="ORF">UO65_2200</name>
</gene>
<sequence>MTRQLDRIPFPGSPSPGLDLRLAVASALTALTPPVAAPTLVDVADALLGALARTAATGDTCLVLPAAEAVADARAFLRGGDPRSATTALVRARDHLDRRL</sequence>
<accession>W7IQ45</accession>
<evidence type="ECO:0000313" key="1">
    <source>
        <dbReference type="EMBL" id="EWC62513.1"/>
    </source>
</evidence>
<dbReference type="Proteomes" id="UP000019277">
    <property type="component" value="Unassembled WGS sequence"/>
</dbReference>
<dbReference type="OrthoDB" id="9999268at2"/>
<dbReference type="AlphaFoldDB" id="W7IQ45"/>
<keyword evidence="2" id="KW-1185">Reference proteome</keyword>
<comment type="caution">
    <text evidence="1">The sequence shown here is derived from an EMBL/GenBank/DDBJ whole genome shotgun (WGS) entry which is preliminary data.</text>
</comment>
<name>W7IQ45_9PSEU</name>